<reference evidence="1 2" key="1">
    <citation type="journal article" date="2021" name="Elife">
        <title>Chloroplast acquisition without the gene transfer in kleptoplastic sea slugs, Plakobranchus ocellatus.</title>
        <authorList>
            <person name="Maeda T."/>
            <person name="Takahashi S."/>
            <person name="Yoshida T."/>
            <person name="Shimamura S."/>
            <person name="Takaki Y."/>
            <person name="Nagai Y."/>
            <person name="Toyoda A."/>
            <person name="Suzuki Y."/>
            <person name="Arimoto A."/>
            <person name="Ishii H."/>
            <person name="Satoh N."/>
            <person name="Nishiyama T."/>
            <person name="Hasebe M."/>
            <person name="Maruyama T."/>
            <person name="Minagawa J."/>
            <person name="Obokata J."/>
            <person name="Shigenobu S."/>
        </authorList>
    </citation>
    <scope>NUCLEOTIDE SEQUENCE [LARGE SCALE GENOMIC DNA]</scope>
</reference>
<sequence length="164" mass="18526">MRADVIPISVMAGDVFKKEILVPVADARITWVLYNVSHPVTLIVTPPAPPPLPDSCRDPLMKPRPLFKKRLNNQSVRQEGIVTCPLAGIYTLILDNSKDMIHVVKASAHLDVLTPASYMKNFAEQAPLGDSVNFYEPVTHEERKKRRELIQKCPQCPIYHINNY</sequence>
<organism evidence="1 2">
    <name type="scientific">Elysia marginata</name>
    <dbReference type="NCBI Taxonomy" id="1093978"/>
    <lineage>
        <taxon>Eukaryota</taxon>
        <taxon>Metazoa</taxon>
        <taxon>Spiralia</taxon>
        <taxon>Lophotrochozoa</taxon>
        <taxon>Mollusca</taxon>
        <taxon>Gastropoda</taxon>
        <taxon>Heterobranchia</taxon>
        <taxon>Euthyneura</taxon>
        <taxon>Panpulmonata</taxon>
        <taxon>Sacoglossa</taxon>
        <taxon>Placobranchoidea</taxon>
        <taxon>Plakobranchidae</taxon>
        <taxon>Elysia</taxon>
    </lineage>
</organism>
<gene>
    <name evidence="1" type="ORF">ElyMa_006585800</name>
</gene>
<proteinExistence type="predicted"/>
<dbReference type="EMBL" id="BMAT01013241">
    <property type="protein sequence ID" value="GFS08120.1"/>
    <property type="molecule type" value="Genomic_DNA"/>
</dbReference>
<evidence type="ECO:0000313" key="1">
    <source>
        <dbReference type="EMBL" id="GFS08120.1"/>
    </source>
</evidence>
<name>A0AAV4IFF7_9GAST</name>
<keyword evidence="2" id="KW-1185">Reference proteome</keyword>
<comment type="caution">
    <text evidence="1">The sequence shown here is derived from an EMBL/GenBank/DDBJ whole genome shotgun (WGS) entry which is preliminary data.</text>
</comment>
<evidence type="ECO:0000313" key="2">
    <source>
        <dbReference type="Proteomes" id="UP000762676"/>
    </source>
</evidence>
<protein>
    <submittedName>
        <fullName evidence="1">SEC14-like protein 3</fullName>
    </submittedName>
</protein>
<dbReference type="InterPro" id="IPR036598">
    <property type="entry name" value="GOLD_dom_sf"/>
</dbReference>
<dbReference type="SUPFAM" id="SSF101576">
    <property type="entry name" value="Supernatant protein factor (SPF), C-terminal domain"/>
    <property type="match status" value="1"/>
</dbReference>
<dbReference type="Proteomes" id="UP000762676">
    <property type="component" value="Unassembled WGS sequence"/>
</dbReference>
<accession>A0AAV4IFF7</accession>
<dbReference type="AlphaFoldDB" id="A0AAV4IFF7"/>